<evidence type="ECO:0000256" key="6">
    <source>
        <dbReference type="ARBA" id="ARBA00022723"/>
    </source>
</evidence>
<dbReference type="InterPro" id="IPR036390">
    <property type="entry name" value="WH_DNA-bd_sf"/>
</dbReference>
<feature type="region of interest" description="Disordered" evidence="12">
    <location>
        <begin position="1"/>
        <end position="21"/>
    </location>
</feature>
<dbReference type="NCBIfam" id="NF045678">
    <property type="entry name" value="TransRegIrrA"/>
    <property type="match status" value="1"/>
</dbReference>
<dbReference type="Pfam" id="PF01475">
    <property type="entry name" value="FUR"/>
    <property type="match status" value="1"/>
</dbReference>
<keyword evidence="14" id="KW-1185">Reference proteome</keyword>
<keyword evidence="5 11" id="KW-0678">Repressor</keyword>
<dbReference type="GO" id="GO:1900376">
    <property type="term" value="P:regulation of secondary metabolite biosynthetic process"/>
    <property type="evidence" value="ECO:0007669"/>
    <property type="project" value="TreeGrafter"/>
</dbReference>
<feature type="compositionally biased region" description="Polar residues" evidence="12">
    <location>
        <begin position="1"/>
        <end position="19"/>
    </location>
</feature>
<evidence type="ECO:0000256" key="1">
    <source>
        <dbReference type="ARBA" id="ARBA00004496"/>
    </source>
</evidence>
<dbReference type="OrthoDB" id="8659436at2"/>
<evidence type="ECO:0000256" key="10">
    <source>
        <dbReference type="ARBA" id="ARBA00023163"/>
    </source>
</evidence>
<dbReference type="Gene3D" id="1.10.10.10">
    <property type="entry name" value="Winged helix-like DNA-binding domain superfamily/Winged helix DNA-binding domain"/>
    <property type="match status" value="1"/>
</dbReference>
<dbReference type="EMBL" id="AP017372">
    <property type="protein sequence ID" value="BAU56450.2"/>
    <property type="molecule type" value="Genomic_DNA"/>
</dbReference>
<evidence type="ECO:0000256" key="11">
    <source>
        <dbReference type="RuleBase" id="RU364037"/>
    </source>
</evidence>
<evidence type="ECO:0000256" key="4">
    <source>
        <dbReference type="ARBA" id="ARBA00022490"/>
    </source>
</evidence>
<keyword evidence="10 11" id="KW-0804">Transcription</keyword>
<comment type="similarity">
    <text evidence="2 11">Belongs to the Fur family.</text>
</comment>
<evidence type="ECO:0000256" key="7">
    <source>
        <dbReference type="ARBA" id="ARBA00022833"/>
    </source>
</evidence>
<evidence type="ECO:0000256" key="5">
    <source>
        <dbReference type="ARBA" id="ARBA00022491"/>
    </source>
</evidence>
<keyword evidence="11" id="KW-0408">Iron</keyword>
<evidence type="ECO:0000313" key="13">
    <source>
        <dbReference type="EMBL" id="BAU56450.2"/>
    </source>
</evidence>
<dbReference type="CDD" id="cd07153">
    <property type="entry name" value="Fur_like"/>
    <property type="match status" value="1"/>
</dbReference>
<sequence>MSQKSPSEPSSHAATTSMLRSVGLRPTQQRLALASLLFKGNGRHVTAESLYEEASANGIKVSLATVYNTLNQFKDAGLLRELVIDSGKSYFDTNPEPHHHAYDELTGEISDLELDVDEQQLCGAMELPPGKDISGVDIVVRLRDHGQ</sequence>
<name>A0A0X8X6E9_HALHR</name>
<dbReference type="GO" id="GO:0000976">
    <property type="term" value="F:transcription cis-regulatory region binding"/>
    <property type="evidence" value="ECO:0007669"/>
    <property type="project" value="TreeGrafter"/>
</dbReference>
<keyword evidence="8 11" id="KW-0805">Transcription regulation</keyword>
<dbReference type="Proteomes" id="UP000218890">
    <property type="component" value="Chromosome"/>
</dbReference>
<evidence type="ECO:0000256" key="8">
    <source>
        <dbReference type="ARBA" id="ARBA00023015"/>
    </source>
</evidence>
<keyword evidence="9 11" id="KW-0238">DNA-binding</keyword>
<keyword evidence="4 11" id="KW-0963">Cytoplasm</keyword>
<dbReference type="SUPFAM" id="SSF46785">
    <property type="entry name" value="Winged helix' DNA-binding domain"/>
    <property type="match status" value="1"/>
</dbReference>
<evidence type="ECO:0000256" key="12">
    <source>
        <dbReference type="SAM" id="MobiDB-lite"/>
    </source>
</evidence>
<dbReference type="RefSeq" id="WP_096410247.1">
    <property type="nucleotide sequence ID" value="NZ_AP017372.2"/>
</dbReference>
<protein>
    <recommendedName>
        <fullName evidence="3 11">Ferric uptake regulation protein</fullName>
    </recommendedName>
</protein>
<dbReference type="GO" id="GO:0005737">
    <property type="term" value="C:cytoplasm"/>
    <property type="evidence" value="ECO:0007669"/>
    <property type="project" value="UniProtKB-SubCell"/>
</dbReference>
<dbReference type="GO" id="GO:0008270">
    <property type="term" value="F:zinc ion binding"/>
    <property type="evidence" value="ECO:0007669"/>
    <property type="project" value="TreeGrafter"/>
</dbReference>
<dbReference type="InterPro" id="IPR002481">
    <property type="entry name" value="FUR"/>
</dbReference>
<dbReference type="InterPro" id="IPR036388">
    <property type="entry name" value="WH-like_DNA-bd_sf"/>
</dbReference>
<proteinExistence type="inferred from homology"/>
<comment type="subcellular location">
    <subcellularLocation>
        <location evidence="1 11">Cytoplasm</location>
    </subcellularLocation>
</comment>
<dbReference type="GO" id="GO:0003700">
    <property type="term" value="F:DNA-binding transcription factor activity"/>
    <property type="evidence" value="ECO:0007669"/>
    <property type="project" value="UniProtKB-UniRule"/>
</dbReference>
<accession>A0A0X8X6E9</accession>
<evidence type="ECO:0000256" key="3">
    <source>
        <dbReference type="ARBA" id="ARBA00020910"/>
    </source>
</evidence>
<dbReference type="GO" id="GO:0045892">
    <property type="term" value="P:negative regulation of DNA-templated transcription"/>
    <property type="evidence" value="ECO:0007669"/>
    <property type="project" value="TreeGrafter"/>
</dbReference>
<evidence type="ECO:0000313" key="14">
    <source>
        <dbReference type="Proteomes" id="UP000218890"/>
    </source>
</evidence>
<dbReference type="PANTHER" id="PTHR33202">
    <property type="entry name" value="ZINC UPTAKE REGULATION PROTEIN"/>
    <property type="match status" value="1"/>
</dbReference>
<dbReference type="PANTHER" id="PTHR33202:SF7">
    <property type="entry name" value="FERRIC UPTAKE REGULATION PROTEIN"/>
    <property type="match status" value="1"/>
</dbReference>
<gene>
    <name evidence="11" type="primary">fur</name>
    <name evidence="13" type="ORF">HH1059_23810</name>
</gene>
<organism evidence="13 14">
    <name type="scientific">Halorhodospira halochloris</name>
    <name type="common">Ectothiorhodospira halochloris</name>
    <dbReference type="NCBI Taxonomy" id="1052"/>
    <lineage>
        <taxon>Bacteria</taxon>
        <taxon>Pseudomonadati</taxon>
        <taxon>Pseudomonadota</taxon>
        <taxon>Gammaproteobacteria</taxon>
        <taxon>Chromatiales</taxon>
        <taxon>Ectothiorhodospiraceae</taxon>
        <taxon>Halorhodospira</taxon>
    </lineage>
</organism>
<evidence type="ECO:0000256" key="2">
    <source>
        <dbReference type="ARBA" id="ARBA00007957"/>
    </source>
</evidence>
<keyword evidence="6 11" id="KW-0479">Metal-binding</keyword>
<keyword evidence="7 11" id="KW-0862">Zinc</keyword>
<dbReference type="KEGG" id="hhk:HH1059_23810"/>
<dbReference type="FunFam" id="1.10.10.10:FF:000007">
    <property type="entry name" value="Ferric uptake regulation protein"/>
    <property type="match status" value="1"/>
</dbReference>
<comment type="subunit">
    <text evidence="11">Homodimer.</text>
</comment>
<evidence type="ECO:0000256" key="9">
    <source>
        <dbReference type="ARBA" id="ARBA00023125"/>
    </source>
</evidence>
<dbReference type="AlphaFoldDB" id="A0A0X8X6E9"/>
<reference evidence="13" key="1">
    <citation type="submission" date="2016-02" db="EMBL/GenBank/DDBJ databases">
        <title>Halorhodospira halochloris DSM-1059 complete genome, version 2.</title>
        <authorList>
            <person name="Tsukatani Y."/>
        </authorList>
    </citation>
    <scope>NUCLEOTIDE SEQUENCE</scope>
    <source>
        <strain evidence="13">DSM 1059</strain>
    </source>
</reference>